<dbReference type="EMBL" id="BNJG01000002">
    <property type="protein sequence ID" value="GHO55796.1"/>
    <property type="molecule type" value="Genomic_DNA"/>
</dbReference>
<protein>
    <submittedName>
        <fullName evidence="1">Uncharacterized protein</fullName>
    </submittedName>
</protein>
<keyword evidence="2" id="KW-1185">Reference proteome</keyword>
<gene>
    <name evidence="1" type="ORF">KSB_42710</name>
</gene>
<reference evidence="1 2" key="1">
    <citation type="journal article" date="2021" name="Int. J. Syst. Evol. Microbiol.">
        <title>Reticulibacter mediterranei gen. nov., sp. nov., within the new family Reticulibacteraceae fam. nov., and Ktedonospora formicarum gen. nov., sp. nov., Ktedonobacter robiniae sp. nov., Dictyobacter formicarum sp. nov. and Dictyobacter arantiisoli sp. nov., belonging to the class Ktedonobacteria.</title>
        <authorList>
            <person name="Yabe S."/>
            <person name="Zheng Y."/>
            <person name="Wang C.M."/>
            <person name="Sakai Y."/>
            <person name="Abe K."/>
            <person name="Yokota A."/>
            <person name="Donadio S."/>
            <person name="Cavaletti L."/>
            <person name="Monciardini P."/>
        </authorList>
    </citation>
    <scope>NUCLEOTIDE SEQUENCE [LARGE SCALE GENOMIC DNA]</scope>
    <source>
        <strain evidence="1 2">SOSP1-30</strain>
    </source>
</reference>
<dbReference type="RefSeq" id="WP_201372439.1">
    <property type="nucleotide sequence ID" value="NZ_BNJG01000002.1"/>
</dbReference>
<proteinExistence type="predicted"/>
<evidence type="ECO:0000313" key="1">
    <source>
        <dbReference type="EMBL" id="GHO55796.1"/>
    </source>
</evidence>
<name>A0ABQ3UST3_9CHLR</name>
<organism evidence="1 2">
    <name type="scientific">Ktedonobacter robiniae</name>
    <dbReference type="NCBI Taxonomy" id="2778365"/>
    <lineage>
        <taxon>Bacteria</taxon>
        <taxon>Bacillati</taxon>
        <taxon>Chloroflexota</taxon>
        <taxon>Ktedonobacteria</taxon>
        <taxon>Ktedonobacterales</taxon>
        <taxon>Ktedonobacteraceae</taxon>
        <taxon>Ktedonobacter</taxon>
    </lineage>
</organism>
<dbReference type="Proteomes" id="UP000654345">
    <property type="component" value="Unassembled WGS sequence"/>
</dbReference>
<sequence>MSQTLQFARELFSDEGLVSLKEWNGPNGAMGMYHAKDVGYIYLLVYIQAQQRHCTHQYPDTEKTQALHDAEIIAAFAGAQEIVA</sequence>
<accession>A0ABQ3UST3</accession>
<comment type="caution">
    <text evidence="1">The sequence shown here is derived from an EMBL/GenBank/DDBJ whole genome shotgun (WGS) entry which is preliminary data.</text>
</comment>
<evidence type="ECO:0000313" key="2">
    <source>
        <dbReference type="Proteomes" id="UP000654345"/>
    </source>
</evidence>